<dbReference type="PROSITE" id="PS01124">
    <property type="entry name" value="HTH_ARAC_FAMILY_2"/>
    <property type="match status" value="1"/>
</dbReference>
<dbReference type="InterPro" id="IPR053142">
    <property type="entry name" value="PchR_regulatory_protein"/>
</dbReference>
<dbReference type="EMBL" id="CADCSU010000057">
    <property type="protein sequence ID" value="CAA9196433.1"/>
    <property type="molecule type" value="Genomic_DNA"/>
</dbReference>
<dbReference type="Proteomes" id="UP000479938">
    <property type="component" value="Unassembled WGS sequence"/>
</dbReference>
<dbReference type="Pfam" id="PF12833">
    <property type="entry name" value="HTH_18"/>
    <property type="match status" value="1"/>
</dbReference>
<dbReference type="PANTHER" id="PTHR47893">
    <property type="entry name" value="REGULATORY PROTEIN PCHR"/>
    <property type="match status" value="1"/>
</dbReference>
<protein>
    <recommendedName>
        <fullName evidence="1">HTH araC/xylS-type domain-containing protein</fullName>
    </recommendedName>
</protein>
<proteinExistence type="predicted"/>
<dbReference type="GO" id="GO:0003700">
    <property type="term" value="F:DNA-binding transcription factor activity"/>
    <property type="evidence" value="ECO:0007669"/>
    <property type="project" value="InterPro"/>
</dbReference>
<sequence length="331" mass="37886">MLEVRHIYSLTPEWLYDNVTQLGEGAEVIDGKLTVMPELADGGFFFTQVSPGLSVVLLDLTFKKPIRIRRLASNNDLYIIHYDFSDEINLIHVDGVKHKIGYKANLGLGVVDNAVENIFEPVIGERVFAMRLLVSKDLLSVSIANRNAKDISKRKIKSDKKTLFFYDHIDSKSKLIMHAIKSKSFLDPAFEIYLQGVSLRLLAKFINRYSNLAQMLHHIPEKEVTSLDLTKEYMLNNLLDGFPGVDMLAELAGMSVTKYKSLFRKMFITTPNHFFIRQKMILANELLKSENFLDISEIARKLNYTKVSKFSLAYSQQFGRKPADDFLKSEF</sequence>
<dbReference type="PANTHER" id="PTHR47893:SF1">
    <property type="entry name" value="REGULATORY PROTEIN PCHR"/>
    <property type="match status" value="1"/>
</dbReference>
<organism evidence="2 3">
    <name type="scientific">Flavobacterium bizetiae</name>
    <dbReference type="NCBI Taxonomy" id="2704140"/>
    <lineage>
        <taxon>Bacteria</taxon>
        <taxon>Pseudomonadati</taxon>
        <taxon>Bacteroidota</taxon>
        <taxon>Flavobacteriia</taxon>
        <taxon>Flavobacteriales</taxon>
        <taxon>Flavobacteriaceae</taxon>
        <taxon>Flavobacterium</taxon>
    </lineage>
</organism>
<feature type="domain" description="HTH araC/xylS-type" evidence="1">
    <location>
        <begin position="228"/>
        <end position="328"/>
    </location>
</feature>
<dbReference type="InterPro" id="IPR018060">
    <property type="entry name" value="HTH_AraC"/>
</dbReference>
<evidence type="ECO:0000259" key="1">
    <source>
        <dbReference type="PROSITE" id="PS01124"/>
    </source>
</evidence>
<reference evidence="2 3" key="1">
    <citation type="submission" date="2020-02" db="EMBL/GenBank/DDBJ databases">
        <authorList>
            <person name="Criscuolo A."/>
        </authorList>
    </citation>
    <scope>NUCLEOTIDE SEQUENCE [LARGE SCALE GENOMIC DNA]</scope>
    <source>
        <strain evidence="2">CIP105534</strain>
    </source>
</reference>
<gene>
    <name evidence="2" type="ORF">FLA105534_01117</name>
</gene>
<name>A0A6J4GB83_9FLAO</name>
<evidence type="ECO:0000313" key="2">
    <source>
        <dbReference type="EMBL" id="CAA9196433.1"/>
    </source>
</evidence>
<dbReference type="AlphaFoldDB" id="A0A6J4GB83"/>
<accession>A0A6J4GB83</accession>
<dbReference type="RefSeq" id="WP_173969839.1">
    <property type="nucleotide sequence ID" value="NZ_CADCSU010000057.1"/>
</dbReference>
<dbReference type="SMART" id="SM00342">
    <property type="entry name" value="HTH_ARAC"/>
    <property type="match status" value="1"/>
</dbReference>
<keyword evidence="3" id="KW-1185">Reference proteome</keyword>
<dbReference type="GO" id="GO:0043565">
    <property type="term" value="F:sequence-specific DNA binding"/>
    <property type="evidence" value="ECO:0007669"/>
    <property type="project" value="InterPro"/>
</dbReference>
<evidence type="ECO:0000313" key="3">
    <source>
        <dbReference type="Proteomes" id="UP000479938"/>
    </source>
</evidence>
<dbReference type="Gene3D" id="1.10.10.60">
    <property type="entry name" value="Homeodomain-like"/>
    <property type="match status" value="1"/>
</dbReference>